<gene>
    <name evidence="1" type="primary">PT4_3</name>
    <name evidence="1" type="ORF">HAX54_040172</name>
</gene>
<evidence type="ECO:0000313" key="1">
    <source>
        <dbReference type="EMBL" id="MCD7459133.1"/>
    </source>
</evidence>
<name>A0ABS8SK12_DATST</name>
<proteinExistence type="predicted"/>
<dbReference type="Proteomes" id="UP000823775">
    <property type="component" value="Unassembled WGS sequence"/>
</dbReference>
<dbReference type="EMBL" id="JACEIK010000564">
    <property type="protein sequence ID" value="MCD7459133.1"/>
    <property type="molecule type" value="Genomic_DNA"/>
</dbReference>
<keyword evidence="2" id="KW-1185">Reference proteome</keyword>
<organism evidence="1 2">
    <name type="scientific">Datura stramonium</name>
    <name type="common">Jimsonweed</name>
    <name type="synonym">Common thornapple</name>
    <dbReference type="NCBI Taxonomy" id="4076"/>
    <lineage>
        <taxon>Eukaryota</taxon>
        <taxon>Viridiplantae</taxon>
        <taxon>Streptophyta</taxon>
        <taxon>Embryophyta</taxon>
        <taxon>Tracheophyta</taxon>
        <taxon>Spermatophyta</taxon>
        <taxon>Magnoliopsida</taxon>
        <taxon>eudicotyledons</taxon>
        <taxon>Gunneridae</taxon>
        <taxon>Pentapetalae</taxon>
        <taxon>asterids</taxon>
        <taxon>lamiids</taxon>
        <taxon>Solanales</taxon>
        <taxon>Solanaceae</taxon>
        <taxon>Solanoideae</taxon>
        <taxon>Datureae</taxon>
        <taxon>Datura</taxon>
    </lineage>
</organism>
<accession>A0ABS8SK12</accession>
<sequence length="126" mass="13611">MASDNLVVLNALDTARTHGTMSLQLSLLAPGKLPHVANNWVIGASVGTLSGQLVFGRLGDKLDSGWDLELEEIILSATIMSEYANKAILAQVDYAYGSRVDARGSSSSSYLLRMKMPETGRYTVNY</sequence>
<protein>
    <submittedName>
        <fullName evidence="1">Inorganic phosphate transporter</fullName>
    </submittedName>
</protein>
<reference evidence="1 2" key="1">
    <citation type="journal article" date="2021" name="BMC Genomics">
        <title>Datura genome reveals duplications of psychoactive alkaloid biosynthetic genes and high mutation rate following tissue culture.</title>
        <authorList>
            <person name="Rajewski A."/>
            <person name="Carter-House D."/>
            <person name="Stajich J."/>
            <person name="Litt A."/>
        </authorList>
    </citation>
    <scope>NUCLEOTIDE SEQUENCE [LARGE SCALE GENOMIC DNA]</scope>
    <source>
        <strain evidence="1">AR-01</strain>
    </source>
</reference>
<evidence type="ECO:0000313" key="2">
    <source>
        <dbReference type="Proteomes" id="UP000823775"/>
    </source>
</evidence>
<comment type="caution">
    <text evidence="1">The sequence shown here is derived from an EMBL/GenBank/DDBJ whole genome shotgun (WGS) entry which is preliminary data.</text>
</comment>